<dbReference type="RefSeq" id="WP_203644466.1">
    <property type="nucleotide sequence ID" value="NZ_BOLN01000004.1"/>
</dbReference>
<comment type="caution">
    <text evidence="1">The sequence shown here is derived from an EMBL/GenBank/DDBJ whole genome shotgun (WGS) entry which is preliminary data.</text>
</comment>
<gene>
    <name evidence="1" type="ORF">ACFQ44_05860</name>
</gene>
<dbReference type="Proteomes" id="UP001597189">
    <property type="component" value="Unassembled WGS sequence"/>
</dbReference>
<organism evidence="1 2">
    <name type="scientific">Levilactobacillus lanxiensis</name>
    <dbReference type="NCBI Taxonomy" id="2799568"/>
    <lineage>
        <taxon>Bacteria</taxon>
        <taxon>Bacillati</taxon>
        <taxon>Bacillota</taxon>
        <taxon>Bacilli</taxon>
        <taxon>Lactobacillales</taxon>
        <taxon>Lactobacillaceae</taxon>
        <taxon>Levilactobacillus</taxon>
    </lineage>
</organism>
<keyword evidence="2" id="KW-1185">Reference proteome</keyword>
<reference evidence="2" key="1">
    <citation type="journal article" date="2019" name="Int. J. Syst. Evol. Microbiol.">
        <title>The Global Catalogue of Microorganisms (GCM) 10K type strain sequencing project: providing services to taxonomists for standard genome sequencing and annotation.</title>
        <authorList>
            <consortium name="The Broad Institute Genomics Platform"/>
            <consortium name="The Broad Institute Genome Sequencing Center for Infectious Disease"/>
            <person name="Wu L."/>
            <person name="Ma J."/>
        </authorList>
    </citation>
    <scope>NUCLEOTIDE SEQUENCE [LARGE SCALE GENOMIC DNA]</scope>
    <source>
        <strain evidence="2">CCM 8979</strain>
    </source>
</reference>
<evidence type="ECO:0000313" key="1">
    <source>
        <dbReference type="EMBL" id="MFD1455211.1"/>
    </source>
</evidence>
<evidence type="ECO:0000313" key="2">
    <source>
        <dbReference type="Proteomes" id="UP001597189"/>
    </source>
</evidence>
<dbReference type="EMBL" id="JBHTOD010000004">
    <property type="protein sequence ID" value="MFD1455211.1"/>
    <property type="molecule type" value="Genomic_DNA"/>
</dbReference>
<name>A0ABW4D342_9LACO</name>
<protein>
    <submittedName>
        <fullName evidence="1">Uncharacterized protein</fullName>
    </submittedName>
</protein>
<proteinExistence type="predicted"/>
<sequence>MASATEEQESFIRTIALELRVYEPMHLSKSEASRWISDHIEQYNEIRETQWNQLDDS</sequence>
<accession>A0ABW4D342</accession>